<name>A0A3G4ZSS7_9VIRU</name>
<proteinExistence type="predicted"/>
<reference evidence="1" key="1">
    <citation type="submission" date="2018-10" db="EMBL/GenBank/DDBJ databases">
        <title>Hidden diversity of soil giant viruses.</title>
        <authorList>
            <person name="Schulz F."/>
            <person name="Alteio L."/>
            <person name="Goudeau D."/>
            <person name="Ryan E.M."/>
            <person name="Malmstrom R.R."/>
            <person name="Blanchard J."/>
            <person name="Woyke T."/>
        </authorList>
    </citation>
    <scope>NUCLEOTIDE SEQUENCE</scope>
    <source>
        <strain evidence="1">EDV1</strain>
    </source>
</reference>
<accession>A0A3G4ZSS7</accession>
<evidence type="ECO:0000313" key="1">
    <source>
        <dbReference type="EMBL" id="AYV77945.1"/>
    </source>
</evidence>
<protein>
    <submittedName>
        <fullName evidence="1">Uncharacterized protein</fullName>
    </submittedName>
</protein>
<organism evidence="1">
    <name type="scientific">Edafosvirus sp</name>
    <dbReference type="NCBI Taxonomy" id="2487765"/>
    <lineage>
        <taxon>Viruses</taxon>
        <taxon>Varidnaviria</taxon>
        <taxon>Bamfordvirae</taxon>
        <taxon>Nucleocytoviricota</taxon>
        <taxon>Megaviricetes</taxon>
        <taxon>Imitervirales</taxon>
        <taxon>Mimiviridae</taxon>
        <taxon>Klosneuvirinae</taxon>
    </lineage>
</organism>
<dbReference type="EMBL" id="MK072068">
    <property type="protein sequence ID" value="AYV77945.1"/>
    <property type="molecule type" value="Genomic_DNA"/>
</dbReference>
<gene>
    <name evidence="1" type="ORF">Edafosvirus3_23</name>
</gene>
<sequence>MTEDTAKEILTKNRTKILEHVMSDMKTDYNNVDFQIKLFSNELKGIFNIIKMGILTIEKSFMDLIVIFINKYDCAHYQKITNELNIFLNTTQVVEFWNINYKPLCGDL</sequence>